<feature type="transmembrane region" description="Helical" evidence="1">
    <location>
        <begin position="723"/>
        <end position="744"/>
    </location>
</feature>
<keyword evidence="1" id="KW-0812">Transmembrane</keyword>
<dbReference type="SMART" id="SM00703">
    <property type="entry name" value="NRF"/>
    <property type="match status" value="1"/>
</dbReference>
<feature type="transmembrane region" description="Helical" evidence="1">
    <location>
        <begin position="827"/>
        <end position="850"/>
    </location>
</feature>
<feature type="chain" id="PRO_5045664802" evidence="2">
    <location>
        <begin position="30"/>
        <end position="867"/>
    </location>
</feature>
<protein>
    <submittedName>
        <fullName evidence="5">O-acyltransferase like protein-like</fullName>
    </submittedName>
</protein>
<reference evidence="5" key="1">
    <citation type="submission" date="2025-08" db="UniProtKB">
        <authorList>
            <consortium name="RefSeq"/>
        </authorList>
    </citation>
    <scope>IDENTIFICATION</scope>
    <source>
        <tissue evidence="5">Muscle</tissue>
    </source>
</reference>
<feature type="transmembrane region" description="Helical" evidence="1">
    <location>
        <begin position="689"/>
        <end position="711"/>
    </location>
</feature>
<keyword evidence="1" id="KW-1133">Transmembrane helix</keyword>
<feature type="domain" description="Nose resistant-to-fluoxetine protein N-terminal" evidence="3">
    <location>
        <begin position="155"/>
        <end position="286"/>
    </location>
</feature>
<keyword evidence="1" id="KW-0472">Membrane</keyword>
<dbReference type="PANTHER" id="PTHR11161">
    <property type="entry name" value="O-ACYLTRANSFERASE"/>
    <property type="match status" value="1"/>
</dbReference>
<name>A0ABM1B7N4_LIMPO</name>
<evidence type="ECO:0000313" key="4">
    <source>
        <dbReference type="Proteomes" id="UP000694941"/>
    </source>
</evidence>
<sequence length="867" mass="98757">MLFHRKFNKLTIVILLLILLLCIAKEAYSYSHNDSDTEYDYLNINKENPELRLDDIFTEDVVHSSKQRKRVEDMTLMWKTTILRVPDAVWVLQPFHDVGVNTISAFKEPEPASSDHGYLNLDDINRLYRKVFSNQKDKNFAVSLSERSAKLVNMTDQCEIDITYTLESLMEFDESGEWAFQMFDAAGKLTSGFLKGSFQWLGSYKECIDVSAPQGVINGTDVTFGGFSGQYCQSSWFLKIFGKANIPLNIGICVPSSCRSDKIQKEIKSLWKKIGSIPILNGVTKNLSPSRVVCKSDSIPWKTGDIVVLVLFSIIGALLVMGTTYDVFQRFYFDKRENKVCTNNQLGEEKHPIDQSDSTAVQSKPGNVEITISSPHSAHFSNPECNEAVNTINNELEVYVPTEAAKSDFDVVRSDSLTESFFPKPRKSALLGAIGDILLCFSVYTNGAKLLDATPPKGQLGCVHGIRFLSMSWVILGHTYLFGYPLFENFLEVLELVNTRAFEAVIQGPFSVDTFFLLSGLLVTYLFLRESHKSRTTWFKWVYFYVHRFWRLTPTLMLLLAFDAVLWKHLGSGPYWPEEGTEGTKCSNYWWRNLLYINNMWNQTYMCMPWTWYLANDMQFYIISPLFLSIFKSHTLISVGVVGGLMLTSWISTGVLSSVYKLNSMFMQLRDAEALIAASNDQQAYFNIIYIKPWCRIGPYLVGVIVSFLLYRTGKRTNFLNKWLVLLCWLIAAGLCLSVVYGTYHVDMSNSTTSLYNTLSRTAWAVGVGWVIYACVTGHGGFIDTLLSWRFWIPLSRLTYCAYLIHPLVMYWYYLSSKTTMYVTHPLMVINFLAFTVVSYSLALMASLAFESPMMALEKFIVSKIDL</sequence>
<evidence type="ECO:0000256" key="2">
    <source>
        <dbReference type="SAM" id="SignalP"/>
    </source>
</evidence>
<dbReference type="Proteomes" id="UP000694941">
    <property type="component" value="Unplaced"/>
</dbReference>
<feature type="transmembrane region" description="Helical" evidence="1">
    <location>
        <begin position="798"/>
        <end position="815"/>
    </location>
</feature>
<keyword evidence="4" id="KW-1185">Reference proteome</keyword>
<feature type="transmembrane region" description="Helical" evidence="1">
    <location>
        <begin position="507"/>
        <end position="528"/>
    </location>
</feature>
<dbReference type="InterPro" id="IPR006621">
    <property type="entry name" value="Nose-resist-to-fluoxetine_N"/>
</dbReference>
<feature type="transmembrane region" description="Helical" evidence="1">
    <location>
        <begin position="635"/>
        <end position="660"/>
    </location>
</feature>
<feature type="signal peptide" evidence="2">
    <location>
        <begin position="1"/>
        <end position="29"/>
    </location>
</feature>
<dbReference type="InterPro" id="IPR052728">
    <property type="entry name" value="O2_lipid_transport_reg"/>
</dbReference>
<keyword evidence="2" id="KW-0732">Signal</keyword>
<gene>
    <name evidence="5" type="primary">LOC106461211</name>
</gene>
<proteinExistence type="predicted"/>
<accession>A0ABM1B7N4</accession>
<evidence type="ECO:0000259" key="3">
    <source>
        <dbReference type="SMART" id="SM00703"/>
    </source>
</evidence>
<dbReference type="Pfam" id="PF01757">
    <property type="entry name" value="Acyl_transf_3"/>
    <property type="match status" value="1"/>
</dbReference>
<dbReference type="GeneID" id="106461211"/>
<dbReference type="PANTHER" id="PTHR11161:SF69">
    <property type="entry name" value="NOSE RESISTANT TO FLUOXETINE PROTEIN 6-LIKE PROTEIN"/>
    <property type="match status" value="1"/>
</dbReference>
<feature type="transmembrane region" description="Helical" evidence="1">
    <location>
        <begin position="549"/>
        <end position="567"/>
    </location>
</feature>
<dbReference type="Pfam" id="PF20146">
    <property type="entry name" value="NRF"/>
    <property type="match status" value="1"/>
</dbReference>
<evidence type="ECO:0000313" key="5">
    <source>
        <dbReference type="RefSeq" id="XP_013776461.1"/>
    </source>
</evidence>
<evidence type="ECO:0000256" key="1">
    <source>
        <dbReference type="SAM" id="Phobius"/>
    </source>
</evidence>
<feature type="transmembrane region" description="Helical" evidence="1">
    <location>
        <begin position="764"/>
        <end position="786"/>
    </location>
</feature>
<dbReference type="InterPro" id="IPR002656">
    <property type="entry name" value="Acyl_transf_3_dom"/>
</dbReference>
<feature type="transmembrane region" description="Helical" evidence="1">
    <location>
        <begin position="306"/>
        <end position="328"/>
    </location>
</feature>
<feature type="transmembrane region" description="Helical" evidence="1">
    <location>
        <begin position="610"/>
        <end position="628"/>
    </location>
</feature>
<organism evidence="4 5">
    <name type="scientific">Limulus polyphemus</name>
    <name type="common">Atlantic horseshoe crab</name>
    <dbReference type="NCBI Taxonomy" id="6850"/>
    <lineage>
        <taxon>Eukaryota</taxon>
        <taxon>Metazoa</taxon>
        <taxon>Ecdysozoa</taxon>
        <taxon>Arthropoda</taxon>
        <taxon>Chelicerata</taxon>
        <taxon>Merostomata</taxon>
        <taxon>Xiphosura</taxon>
        <taxon>Limulidae</taxon>
        <taxon>Limulus</taxon>
    </lineage>
</organism>
<feature type="transmembrane region" description="Helical" evidence="1">
    <location>
        <begin position="466"/>
        <end position="487"/>
    </location>
</feature>
<dbReference type="RefSeq" id="XP_013776461.1">
    <property type="nucleotide sequence ID" value="XM_013921007.2"/>
</dbReference>